<dbReference type="AlphaFoldDB" id="W4V9N1"/>
<reference evidence="1" key="1">
    <citation type="journal article" date="2014" name="Genome Announc.">
        <title>Draft Genome Sequence of Clostridium straminisolvens Strain JCM 21531T, Isolated from a Cellulose-Degrading Bacterial Community.</title>
        <authorList>
            <person name="Yuki M."/>
            <person name="Oshima K."/>
            <person name="Suda W."/>
            <person name="Sakamoto M."/>
            <person name="Kitamura K."/>
            <person name="Iida T."/>
            <person name="Hattori M."/>
            <person name="Ohkuma M."/>
        </authorList>
    </citation>
    <scope>NUCLEOTIDE SEQUENCE [LARGE SCALE GENOMIC DNA]</scope>
    <source>
        <strain evidence="1">JCM 21531</strain>
    </source>
</reference>
<accession>W4V9N1</accession>
<sequence length="120" mass="13194">MLEKMKLLLGITGNEKDGLLQFVLDTVTDMVKNYCHMSIDEAIPAQLENVVVRMAVDMWRAEGYGNETNSNAEVTSVKRGDVTTSFRPVGGDFNANTGAGGADFIKAYTKQLNAFRKVGW</sequence>
<dbReference type="OrthoDB" id="2611623at2"/>
<dbReference type="Gene3D" id="1.10.246.150">
    <property type="match status" value="1"/>
</dbReference>
<evidence type="ECO:0000313" key="1">
    <source>
        <dbReference type="EMBL" id="GAE89523.1"/>
    </source>
</evidence>
<dbReference type="InterPro" id="IPR021146">
    <property type="entry name" value="Phage_gp6-like_head-tail"/>
</dbReference>
<dbReference type="STRING" id="1294263.JCM21531_3060"/>
<dbReference type="Pfam" id="PF05135">
    <property type="entry name" value="Phage_connect_1"/>
    <property type="match status" value="1"/>
</dbReference>
<proteinExistence type="predicted"/>
<name>W4V9N1_9FIRM</name>
<dbReference type="EMBL" id="BAVR01000039">
    <property type="protein sequence ID" value="GAE89523.1"/>
    <property type="molecule type" value="Genomic_DNA"/>
</dbReference>
<dbReference type="RefSeq" id="WP_054847081.1">
    <property type="nucleotide sequence ID" value="NZ_BAVR01000039.1"/>
</dbReference>
<keyword evidence="2" id="KW-1185">Reference proteome</keyword>
<gene>
    <name evidence="1" type="ORF">JCM21531_3060</name>
</gene>
<evidence type="ECO:0008006" key="3">
    <source>
        <dbReference type="Google" id="ProtNLM"/>
    </source>
</evidence>
<protein>
    <recommendedName>
        <fullName evidence="3">Phage protein</fullName>
    </recommendedName>
</protein>
<comment type="caution">
    <text evidence="1">The sequence shown here is derived from an EMBL/GenBank/DDBJ whole genome shotgun (WGS) entry which is preliminary data.</text>
</comment>
<evidence type="ECO:0000313" key="2">
    <source>
        <dbReference type="Proteomes" id="UP000019109"/>
    </source>
</evidence>
<organism evidence="1 2">
    <name type="scientific">Acetivibrio straminisolvens JCM 21531</name>
    <dbReference type="NCBI Taxonomy" id="1294263"/>
    <lineage>
        <taxon>Bacteria</taxon>
        <taxon>Bacillati</taxon>
        <taxon>Bacillota</taxon>
        <taxon>Clostridia</taxon>
        <taxon>Eubacteriales</taxon>
        <taxon>Oscillospiraceae</taxon>
        <taxon>Acetivibrio</taxon>
    </lineage>
</organism>
<dbReference type="InterPro" id="IPR053746">
    <property type="entry name" value="Viral_HT_Connector_Assembly"/>
</dbReference>
<dbReference type="Proteomes" id="UP000019109">
    <property type="component" value="Unassembled WGS sequence"/>
</dbReference>